<feature type="non-terminal residue" evidence="1">
    <location>
        <position position="1"/>
    </location>
</feature>
<proteinExistence type="predicted"/>
<dbReference type="Proteomes" id="UP000070352">
    <property type="component" value="Unassembled WGS sequence"/>
</dbReference>
<name>A0A135L6A7_9BACI</name>
<evidence type="ECO:0000313" key="1">
    <source>
        <dbReference type="EMBL" id="KXG44353.1"/>
    </source>
</evidence>
<dbReference type="AlphaFoldDB" id="A0A135L6A7"/>
<sequence length="82" mass="9348">PIKGRSNALMIHINVKGRTGYNFDFMCTYKDPREVDVDVINVGTTGLIDDQHKNVAKELIHDYTRHIHECAQAVQSMTHQPN</sequence>
<reference evidence="1 2" key="1">
    <citation type="submission" date="2016-02" db="EMBL/GenBank/DDBJ databases">
        <title>Draft Genome for Tepidibacillus decaturensis nov. sp. Strain Z9, an Anaerobic, Moderately Thermophilic and Heterotrophic Bacterium from Deep Subsurface of the Illinois Basin, USA.</title>
        <authorList>
            <person name="Dong Y."/>
            <person name="Chang J.Y."/>
            <person name="Sanford R."/>
            <person name="Fouke B.W."/>
        </authorList>
    </citation>
    <scope>NUCLEOTIDE SEQUENCE [LARGE SCALE GENOMIC DNA]</scope>
    <source>
        <strain evidence="1 2">Z9</strain>
    </source>
</reference>
<dbReference type="RefSeq" id="WP_068725992.1">
    <property type="nucleotide sequence ID" value="NZ_LSKU01000001.1"/>
</dbReference>
<evidence type="ECO:0000313" key="2">
    <source>
        <dbReference type="Proteomes" id="UP000070352"/>
    </source>
</evidence>
<keyword evidence="2" id="KW-1185">Reference proteome</keyword>
<protein>
    <submittedName>
        <fullName evidence="1">Uncharacterized protein</fullName>
    </submittedName>
</protein>
<dbReference type="EMBL" id="LSKU01000001">
    <property type="protein sequence ID" value="KXG44353.1"/>
    <property type="molecule type" value="Genomic_DNA"/>
</dbReference>
<gene>
    <name evidence="1" type="ORF">U473_10290</name>
</gene>
<comment type="caution">
    <text evidence="1">The sequence shown here is derived from an EMBL/GenBank/DDBJ whole genome shotgun (WGS) entry which is preliminary data.</text>
</comment>
<accession>A0A135L6A7</accession>
<organism evidence="1 2">
    <name type="scientific">Tepidibacillus decaturensis</name>
    <dbReference type="NCBI Taxonomy" id="1413211"/>
    <lineage>
        <taxon>Bacteria</taxon>
        <taxon>Bacillati</taxon>
        <taxon>Bacillota</taxon>
        <taxon>Bacilli</taxon>
        <taxon>Bacillales</taxon>
        <taxon>Bacillaceae</taxon>
        <taxon>Tepidibacillus</taxon>
    </lineage>
</organism>